<proteinExistence type="predicted"/>
<keyword evidence="2" id="KW-1185">Reference proteome</keyword>
<dbReference type="KEGG" id="aup:AsAng_0052230"/>
<sequence length="251" mass="27283">MIFSKCKFPLLGFVAVFFLAITIKSCTEKELIPPKKSPVVTQAKEFNAESTSTPLAEDDPILIGLKASEDVQRYNTKAGQLLWDGATIITYDDEETLPLILVPIDNGSEKTLSLLVAAYNEKKADFHAFINNMDLPSEDLIDEGYTGIVEYKTVEDISAIKTAFNKGKLSKQYPSELSSSAYRGVNTQCFFDCIRPYGVTAILSGLTSFCGSSVSCCLPAPGPYNPCCVVVAGCALYYGGTAAHCAWSCWE</sequence>
<dbReference type="AlphaFoldDB" id="A0A915YJN9"/>
<protein>
    <submittedName>
        <fullName evidence="1">Uncharacterized protein</fullName>
    </submittedName>
</protein>
<evidence type="ECO:0000313" key="2">
    <source>
        <dbReference type="Proteomes" id="UP001060919"/>
    </source>
</evidence>
<accession>A0A915YJN9</accession>
<dbReference type="RefSeq" id="WP_264789658.1">
    <property type="nucleotide sequence ID" value="NZ_AP026867.1"/>
</dbReference>
<name>A0A915YJN9_9BACT</name>
<dbReference type="Proteomes" id="UP001060919">
    <property type="component" value="Chromosome"/>
</dbReference>
<organism evidence="1 2">
    <name type="scientific">Aureispira anguillae</name>
    <dbReference type="NCBI Taxonomy" id="2864201"/>
    <lineage>
        <taxon>Bacteria</taxon>
        <taxon>Pseudomonadati</taxon>
        <taxon>Bacteroidota</taxon>
        <taxon>Saprospiria</taxon>
        <taxon>Saprospirales</taxon>
        <taxon>Saprospiraceae</taxon>
        <taxon>Aureispira</taxon>
    </lineage>
</organism>
<dbReference type="EMBL" id="AP026867">
    <property type="protein sequence ID" value="BDS14443.1"/>
    <property type="molecule type" value="Genomic_DNA"/>
</dbReference>
<gene>
    <name evidence="1" type="ORF">AsAng_0052230</name>
</gene>
<reference evidence="1" key="1">
    <citation type="submission" date="2022-09" db="EMBL/GenBank/DDBJ databases">
        <title>Aureispira anguillicida sp. nov., isolated from Leptocephalus of Japanese eel Anguilla japonica.</title>
        <authorList>
            <person name="Yuasa K."/>
            <person name="Mekata T."/>
            <person name="Ikunari K."/>
        </authorList>
    </citation>
    <scope>NUCLEOTIDE SEQUENCE</scope>
    <source>
        <strain evidence="1">EL160426</strain>
    </source>
</reference>
<evidence type="ECO:0000313" key="1">
    <source>
        <dbReference type="EMBL" id="BDS14443.1"/>
    </source>
</evidence>